<protein>
    <submittedName>
        <fullName evidence="1">BrnT family toxin</fullName>
    </submittedName>
</protein>
<proteinExistence type="predicted"/>
<dbReference type="Pfam" id="PF04365">
    <property type="entry name" value="BrnT_toxin"/>
    <property type="match status" value="1"/>
</dbReference>
<dbReference type="AlphaFoldDB" id="A0A975F243"/>
<evidence type="ECO:0000313" key="1">
    <source>
        <dbReference type="EMBL" id="QTQ12895.1"/>
    </source>
</evidence>
<name>A0A975F243_9SPIR</name>
<accession>A0A975F243</accession>
<dbReference type="InterPro" id="IPR038573">
    <property type="entry name" value="BrnT_sf"/>
</dbReference>
<dbReference type="EMBL" id="CP054257">
    <property type="protein sequence ID" value="QTQ12895.1"/>
    <property type="molecule type" value="Genomic_DNA"/>
</dbReference>
<dbReference type="Proteomes" id="UP000671995">
    <property type="component" value="Chromosome"/>
</dbReference>
<organism evidence="1 2">
    <name type="scientific">Treponema parvum</name>
    <dbReference type="NCBI Taxonomy" id="138851"/>
    <lineage>
        <taxon>Bacteria</taxon>
        <taxon>Pseudomonadati</taxon>
        <taxon>Spirochaetota</taxon>
        <taxon>Spirochaetia</taxon>
        <taxon>Spirochaetales</taxon>
        <taxon>Treponemataceae</taxon>
        <taxon>Treponema</taxon>
    </lineage>
</organism>
<sequence>MESIDKENSSLEETRYKIIGRIKTQIILFIIYTPKNGRQRIISARYADSKERRFYYDELRKNYC</sequence>
<gene>
    <name evidence="1" type="ORF">HRI96_06635</name>
</gene>
<dbReference type="Gene3D" id="3.10.450.530">
    <property type="entry name" value="Ribonuclease toxin, BrnT, of type II toxin-antitoxin system"/>
    <property type="match status" value="1"/>
</dbReference>
<reference evidence="1" key="1">
    <citation type="submission" date="2020-05" db="EMBL/GenBank/DDBJ databases">
        <authorList>
            <person name="Zeng H."/>
            <person name="Chan Y.K."/>
            <person name="Watt R.M."/>
        </authorList>
    </citation>
    <scope>NUCLEOTIDE SEQUENCE</scope>
    <source>
        <strain evidence="1">ATCC 700773</strain>
    </source>
</reference>
<reference evidence="1" key="2">
    <citation type="journal article" date="2021" name="Microbiol. Resour. Announc.">
        <title>Complete Genome Sequences of Three Human Oral Treponema parvum Isolates.</title>
        <authorList>
            <person name="Zeng H."/>
            <person name="Watt R.M."/>
        </authorList>
    </citation>
    <scope>NUCLEOTIDE SEQUENCE</scope>
    <source>
        <strain evidence="1">ATCC 700773</strain>
    </source>
</reference>
<dbReference type="InterPro" id="IPR007460">
    <property type="entry name" value="BrnT_toxin"/>
</dbReference>
<evidence type="ECO:0000313" key="2">
    <source>
        <dbReference type="Proteomes" id="UP000671995"/>
    </source>
</evidence>